<proteinExistence type="predicted"/>
<protein>
    <submittedName>
        <fullName evidence="1">Uncharacterized protein</fullName>
    </submittedName>
</protein>
<gene>
    <name evidence="1" type="ORF">LDAN0321_LOCUS172</name>
</gene>
<dbReference type="AlphaFoldDB" id="A0A7S2JQ46"/>
<accession>A0A7S2JQ46</accession>
<sequence length="300" mass="34051">MKNVDRQMMDEEEYFVDEIQKYTLDVYEKKLQLATLRKELESQRLCAISAALDDCRKQKDLLLLESLFSFEPLVMEGDCIKIGCSHPDGSFTFVEWRISGSEEGVDDILQVGKPIALRQERVDDEIGRDIPVVLPNGSAACSVLAFLLRQNECTNPNWLVQSGLHKEQTGATLIETISTTSDILNNINIAAFDLSLVDEEHNCHVTLENGSNDSIHVHVNVTKDETLLRLQFIFDCHNKRSVCYSVPSEVKIECIYGDVSNMSLNSLEEKMNTLLREATFPTIVSRICRFVVCEWPRWVG</sequence>
<evidence type="ECO:0000313" key="1">
    <source>
        <dbReference type="EMBL" id="CAD9554340.1"/>
    </source>
</evidence>
<dbReference type="EMBL" id="HBGY01000268">
    <property type="protein sequence ID" value="CAD9554340.1"/>
    <property type="molecule type" value="Transcribed_RNA"/>
</dbReference>
<name>A0A7S2JQ46_9STRA</name>
<reference evidence="1" key="1">
    <citation type="submission" date="2021-01" db="EMBL/GenBank/DDBJ databases">
        <authorList>
            <person name="Corre E."/>
            <person name="Pelletier E."/>
            <person name="Niang G."/>
            <person name="Scheremetjew M."/>
            <person name="Finn R."/>
            <person name="Kale V."/>
            <person name="Holt S."/>
            <person name="Cochrane G."/>
            <person name="Meng A."/>
            <person name="Brown T."/>
            <person name="Cohen L."/>
        </authorList>
    </citation>
    <scope>NUCLEOTIDE SEQUENCE</scope>
    <source>
        <strain evidence="1">B650</strain>
    </source>
</reference>
<organism evidence="1">
    <name type="scientific">Leptocylindrus danicus</name>
    <dbReference type="NCBI Taxonomy" id="163516"/>
    <lineage>
        <taxon>Eukaryota</taxon>
        <taxon>Sar</taxon>
        <taxon>Stramenopiles</taxon>
        <taxon>Ochrophyta</taxon>
        <taxon>Bacillariophyta</taxon>
        <taxon>Coscinodiscophyceae</taxon>
        <taxon>Chaetocerotophycidae</taxon>
        <taxon>Leptocylindrales</taxon>
        <taxon>Leptocylindraceae</taxon>
        <taxon>Leptocylindrus</taxon>
    </lineage>
</organism>